<evidence type="ECO:0000256" key="3">
    <source>
        <dbReference type="ARBA" id="ARBA00022833"/>
    </source>
</evidence>
<dbReference type="GO" id="GO:0008270">
    <property type="term" value="F:zinc ion binding"/>
    <property type="evidence" value="ECO:0007669"/>
    <property type="project" value="UniProtKB-KW"/>
</dbReference>
<feature type="compositionally biased region" description="Basic residues" evidence="5">
    <location>
        <begin position="155"/>
        <end position="165"/>
    </location>
</feature>
<dbReference type="SMART" id="SM00271">
    <property type="entry name" value="DnaJ"/>
    <property type="match status" value="1"/>
</dbReference>
<keyword evidence="9" id="KW-1185">Reference proteome</keyword>
<reference evidence="8 9" key="1">
    <citation type="journal article" date="2018" name="BMC Genomics">
        <title>Genomic comparison of Trypanosoma conorhini and Trypanosoma rangeli to Trypanosoma cruzi strains of high and low virulence.</title>
        <authorList>
            <person name="Bradwell K.R."/>
            <person name="Koparde V.N."/>
            <person name="Matveyev A.V."/>
            <person name="Serrano M.G."/>
            <person name="Alves J.M."/>
            <person name="Parikh H."/>
            <person name="Huang B."/>
            <person name="Lee V."/>
            <person name="Espinosa-Alvarez O."/>
            <person name="Ortiz P.A."/>
            <person name="Costa-Martins A.G."/>
            <person name="Teixeira M.M."/>
            <person name="Buck G.A."/>
        </authorList>
    </citation>
    <scope>NUCLEOTIDE SEQUENCE [LARGE SCALE GENOMIC DNA]</scope>
    <source>
        <strain evidence="8 9">025E</strain>
    </source>
</reference>
<accession>A0A3R7RC68</accession>
<gene>
    <name evidence="8" type="ORF">Tco025E_08978</name>
</gene>
<dbReference type="Gene3D" id="4.10.1000.10">
    <property type="entry name" value="Zinc finger, CCCH-type"/>
    <property type="match status" value="1"/>
</dbReference>
<dbReference type="Pfam" id="PF00226">
    <property type="entry name" value="DnaJ"/>
    <property type="match status" value="1"/>
</dbReference>
<dbReference type="Gene3D" id="1.10.287.110">
    <property type="entry name" value="DnaJ domain"/>
    <property type="match status" value="1"/>
</dbReference>
<dbReference type="PROSITE" id="PS50076">
    <property type="entry name" value="DNAJ_2"/>
    <property type="match status" value="1"/>
</dbReference>
<dbReference type="InterPro" id="IPR036855">
    <property type="entry name" value="Znf_CCCH_sf"/>
</dbReference>
<organism evidence="8 9">
    <name type="scientific">Trypanosoma conorhini</name>
    <dbReference type="NCBI Taxonomy" id="83891"/>
    <lineage>
        <taxon>Eukaryota</taxon>
        <taxon>Discoba</taxon>
        <taxon>Euglenozoa</taxon>
        <taxon>Kinetoplastea</taxon>
        <taxon>Metakinetoplastina</taxon>
        <taxon>Trypanosomatida</taxon>
        <taxon>Trypanosomatidae</taxon>
        <taxon>Trypanosoma</taxon>
    </lineage>
</organism>
<dbReference type="CDD" id="cd06257">
    <property type="entry name" value="DnaJ"/>
    <property type="match status" value="1"/>
</dbReference>
<feature type="domain" description="J" evidence="6">
    <location>
        <begin position="237"/>
        <end position="302"/>
    </location>
</feature>
<proteinExistence type="predicted"/>
<evidence type="ECO:0000313" key="9">
    <source>
        <dbReference type="Proteomes" id="UP000284403"/>
    </source>
</evidence>
<dbReference type="AlphaFoldDB" id="A0A3R7RC68"/>
<evidence type="ECO:0000256" key="5">
    <source>
        <dbReference type="SAM" id="MobiDB-lite"/>
    </source>
</evidence>
<dbReference type="RefSeq" id="XP_029224062.1">
    <property type="nucleotide sequence ID" value="XM_029375809.1"/>
</dbReference>
<comment type="caution">
    <text evidence="8">The sequence shown here is derived from an EMBL/GenBank/DDBJ whole genome shotgun (WGS) entry which is preliminary data.</text>
</comment>
<name>A0A3R7RC68_9TRYP</name>
<feature type="domain" description="C3H1-type" evidence="7">
    <location>
        <begin position="46"/>
        <end position="74"/>
    </location>
</feature>
<evidence type="ECO:0000256" key="4">
    <source>
        <dbReference type="PROSITE-ProRule" id="PRU00723"/>
    </source>
</evidence>
<dbReference type="InterPro" id="IPR000571">
    <property type="entry name" value="Znf_CCCH"/>
</dbReference>
<keyword evidence="1 4" id="KW-0479">Metal-binding</keyword>
<sequence length="366" mass="39665">MSFSFIESGFASPDGVYRRGVGAADNSAAATAAILRDAVPPLLDAGSKTRVCMDFYEVARCRYGNGCAHAHHFSELNSYTQNKLLETVRVENIPKHFMASRSGGGSSSRKDTSEHGSAAPFHTSYTTDGNTAATAVVDGGVAHRSLGGPGERGKAGSHRRGKRASRPHDISGSATNFCDNSVSSLASSTDTFFLVGSVHESKDVSPQKGLNREEAAETFRIRLPPRCRYPHRVTRGTYYDVLGVQRTATQEEIIASYRRWQKEYKRLKQIDQQNADARDTVVVEARNVLGHPVLRSEYDRTLPMLWSSNSNCSREMARGAATLSSTNSSRSNNLEATASSVRVAKGISGAELVSLTHSGLADDSIW</sequence>
<dbReference type="SUPFAM" id="SSF46565">
    <property type="entry name" value="Chaperone J-domain"/>
    <property type="match status" value="1"/>
</dbReference>
<evidence type="ECO:0000256" key="2">
    <source>
        <dbReference type="ARBA" id="ARBA00022771"/>
    </source>
</evidence>
<dbReference type="InterPro" id="IPR001623">
    <property type="entry name" value="DnaJ_domain"/>
</dbReference>
<evidence type="ECO:0000259" key="7">
    <source>
        <dbReference type="PROSITE" id="PS50103"/>
    </source>
</evidence>
<keyword evidence="2 4" id="KW-0863">Zinc-finger</keyword>
<keyword evidence="3 4" id="KW-0862">Zinc</keyword>
<dbReference type="SUPFAM" id="SSF90229">
    <property type="entry name" value="CCCH zinc finger"/>
    <property type="match status" value="1"/>
</dbReference>
<evidence type="ECO:0000259" key="6">
    <source>
        <dbReference type="PROSITE" id="PS50076"/>
    </source>
</evidence>
<evidence type="ECO:0000313" key="8">
    <source>
        <dbReference type="EMBL" id="RNE99556.1"/>
    </source>
</evidence>
<evidence type="ECO:0000256" key="1">
    <source>
        <dbReference type="ARBA" id="ARBA00022723"/>
    </source>
</evidence>
<feature type="zinc finger region" description="C3H1-type" evidence="4">
    <location>
        <begin position="46"/>
        <end position="74"/>
    </location>
</feature>
<dbReference type="Proteomes" id="UP000284403">
    <property type="component" value="Unassembled WGS sequence"/>
</dbReference>
<protein>
    <submittedName>
        <fullName evidence="8">Protein G2</fullName>
    </submittedName>
</protein>
<dbReference type="InterPro" id="IPR036869">
    <property type="entry name" value="J_dom_sf"/>
</dbReference>
<dbReference type="OrthoDB" id="445556at2759"/>
<dbReference type="PROSITE" id="PS50103">
    <property type="entry name" value="ZF_C3H1"/>
    <property type="match status" value="1"/>
</dbReference>
<dbReference type="GeneID" id="40322589"/>
<dbReference type="EMBL" id="MKKU01000947">
    <property type="protein sequence ID" value="RNE99556.1"/>
    <property type="molecule type" value="Genomic_DNA"/>
</dbReference>
<feature type="region of interest" description="Disordered" evidence="5">
    <location>
        <begin position="141"/>
        <end position="176"/>
    </location>
</feature>
<feature type="region of interest" description="Disordered" evidence="5">
    <location>
        <begin position="97"/>
        <end position="127"/>
    </location>
</feature>